<protein>
    <submittedName>
        <fullName evidence="7">Uncharacterized protein</fullName>
    </submittedName>
</protein>
<dbReference type="Proteomes" id="UP000286510">
    <property type="component" value="Unassembled WGS sequence"/>
</dbReference>
<dbReference type="Gene3D" id="3.90.1150.10">
    <property type="entry name" value="Aspartate Aminotransferase, domain 1"/>
    <property type="match status" value="1"/>
</dbReference>
<evidence type="ECO:0000313" key="8">
    <source>
        <dbReference type="Proteomes" id="UP000286510"/>
    </source>
</evidence>
<sequence>SLYCCIYKKQTLSLDELADPVVIKRIHEIRNRLASSVCRRVSDASWYDNNSFVLKHLSELPGGMREAVSSLFVARAAIHPYDFLPEALWGCSADIMGLTRALDRDIFVFAERDHGASFVKYTFDGQDLRRILLPTDQWEVEFKVSGSSACCIYLQAYENITNIMGPNATDEQKPTSPTGTCVQRKVEAIRISPLHVPDEAVRAAAICSIELGLEFMSANATAAPVDQELPEPKQSRINSKAAKAALECAEVVPPALPASSMEDLLSFIQLNLAKPLASGLNTANPAFLGYVVGGVLPQANVLDYYIHSVDAISIAWHTAPFLTRLESNVIQWFGHIAGYPRHTSFGIFSEGASTANFNATVVARQKKFQTSENLHLATMYCSSAAHFCVSRAARMAGIMPTNCRLIPTDSATGSLSVTALEAQLKADVADGLVPFLLVATIGTTSLGAMDNVGAMAGLAKQYACHLHCDGALGGFFLLTERGQQLMPDVALSDSVCFDFHKGMGLPSATSLLVVKDRHDLVAAFGSSDEMEYVKQVTTAATQRDHSSPHPHTAHKFTFCTESEFDADLVSFADCSPDLSRAGKGLKVWWTIKLHGLDAWTAHFNHLLDMAEAARSELAALPGVEVTVGHLNVVTFRASANGKSVAECNKDTNTLLARVNARNNVYLSTASTVDQDGHKYDTCRACFQHVNISLETVELLLTELRECLCP</sequence>
<dbReference type="EMBL" id="QUTF01007061">
    <property type="protein sequence ID" value="RHZ39996.1"/>
    <property type="molecule type" value="Genomic_DNA"/>
</dbReference>
<feature type="modified residue" description="N6-(pyridoxal phosphate)lysine" evidence="6">
    <location>
        <position position="501"/>
    </location>
</feature>
<evidence type="ECO:0000256" key="5">
    <source>
        <dbReference type="ARBA" id="ARBA00023239"/>
    </source>
</evidence>
<organism evidence="7 8">
    <name type="scientific">Aphanomyces astaci</name>
    <name type="common">Crayfish plague agent</name>
    <dbReference type="NCBI Taxonomy" id="112090"/>
    <lineage>
        <taxon>Eukaryota</taxon>
        <taxon>Sar</taxon>
        <taxon>Stramenopiles</taxon>
        <taxon>Oomycota</taxon>
        <taxon>Saprolegniomycetes</taxon>
        <taxon>Saprolegniales</taxon>
        <taxon>Verrucalvaceae</taxon>
        <taxon>Aphanomyces</taxon>
    </lineage>
</organism>
<evidence type="ECO:0000256" key="6">
    <source>
        <dbReference type="PIRSR" id="PIRSR602129-50"/>
    </source>
</evidence>
<evidence type="ECO:0000313" key="7">
    <source>
        <dbReference type="EMBL" id="RHZ39996.1"/>
    </source>
</evidence>
<dbReference type="VEuPathDB" id="FungiDB:H257_19010"/>
<comment type="caution">
    <text evidence="7">The sequence shown here is derived from an EMBL/GenBank/DDBJ whole genome shotgun (WGS) entry which is preliminary data.</text>
</comment>
<dbReference type="InterPro" id="IPR010977">
    <property type="entry name" value="Aromatic_deC"/>
</dbReference>
<keyword evidence="4 6" id="KW-0663">Pyridoxal phosphate</keyword>
<dbReference type="VEuPathDB" id="FungiDB:H257_19522"/>
<dbReference type="InterPro" id="IPR015424">
    <property type="entry name" value="PyrdxlP-dep_Trfase"/>
</dbReference>
<dbReference type="InterPro" id="IPR015422">
    <property type="entry name" value="PyrdxlP-dep_Trfase_small"/>
</dbReference>
<accession>A0A418FXZ7</accession>
<evidence type="ECO:0000256" key="3">
    <source>
        <dbReference type="ARBA" id="ARBA00022793"/>
    </source>
</evidence>
<dbReference type="GO" id="GO:0016831">
    <property type="term" value="F:carboxy-lyase activity"/>
    <property type="evidence" value="ECO:0007669"/>
    <property type="project" value="UniProtKB-KW"/>
</dbReference>
<keyword evidence="3" id="KW-0210">Decarboxylase</keyword>
<dbReference type="InterPro" id="IPR002129">
    <property type="entry name" value="PyrdxlP-dep_de-COase"/>
</dbReference>
<dbReference type="Pfam" id="PF00282">
    <property type="entry name" value="Pyridoxal_deC"/>
    <property type="match status" value="1"/>
</dbReference>
<name>A0A418FXZ7_APHAT</name>
<gene>
    <name evidence="7" type="ORF">DYB26_014435</name>
</gene>
<dbReference type="GO" id="GO:0030170">
    <property type="term" value="F:pyridoxal phosphate binding"/>
    <property type="evidence" value="ECO:0007669"/>
    <property type="project" value="InterPro"/>
</dbReference>
<keyword evidence="5" id="KW-0456">Lyase</keyword>
<comment type="cofactor">
    <cofactor evidence="1 6">
        <name>pyridoxal 5'-phosphate</name>
        <dbReference type="ChEBI" id="CHEBI:597326"/>
    </cofactor>
</comment>
<dbReference type="GO" id="GO:0019752">
    <property type="term" value="P:carboxylic acid metabolic process"/>
    <property type="evidence" value="ECO:0007669"/>
    <property type="project" value="InterPro"/>
</dbReference>
<dbReference type="PANTHER" id="PTHR11999:SF70">
    <property type="entry name" value="MIP05841P"/>
    <property type="match status" value="1"/>
</dbReference>
<dbReference type="PANTHER" id="PTHR11999">
    <property type="entry name" value="GROUP II PYRIDOXAL-5-PHOSPHATE DECARBOXYLASE"/>
    <property type="match status" value="1"/>
</dbReference>
<dbReference type="SUPFAM" id="SSF53383">
    <property type="entry name" value="PLP-dependent transferases"/>
    <property type="match status" value="1"/>
</dbReference>
<feature type="non-terminal residue" evidence="7">
    <location>
        <position position="1"/>
    </location>
</feature>
<dbReference type="AlphaFoldDB" id="A0A418FXZ7"/>
<dbReference type="Gene3D" id="3.40.640.10">
    <property type="entry name" value="Type I PLP-dependent aspartate aminotransferase-like (Major domain)"/>
    <property type="match status" value="1"/>
</dbReference>
<dbReference type="InterPro" id="IPR015421">
    <property type="entry name" value="PyrdxlP-dep_Trfase_major"/>
</dbReference>
<evidence type="ECO:0000256" key="4">
    <source>
        <dbReference type="ARBA" id="ARBA00022898"/>
    </source>
</evidence>
<evidence type="ECO:0000256" key="2">
    <source>
        <dbReference type="ARBA" id="ARBA00009533"/>
    </source>
</evidence>
<evidence type="ECO:0000256" key="1">
    <source>
        <dbReference type="ARBA" id="ARBA00001933"/>
    </source>
</evidence>
<comment type="similarity">
    <text evidence="2">Belongs to the group II decarboxylase family.</text>
</comment>
<proteinExistence type="inferred from homology"/>
<reference evidence="7 8" key="1">
    <citation type="submission" date="2018-08" db="EMBL/GenBank/DDBJ databases">
        <title>Aphanomyces genome sequencing and annotation.</title>
        <authorList>
            <person name="Minardi D."/>
            <person name="Oidtmann B."/>
            <person name="Van Der Giezen M."/>
            <person name="Studholme D.J."/>
        </authorList>
    </citation>
    <scope>NUCLEOTIDE SEQUENCE [LARGE SCALE GENOMIC DNA]</scope>
    <source>
        <strain evidence="7 8">FDL457</strain>
    </source>
</reference>